<evidence type="ECO:0000256" key="3">
    <source>
        <dbReference type="ARBA" id="ARBA00022692"/>
    </source>
</evidence>
<comment type="similarity">
    <text evidence="2">Belongs to the purine-cytosine permease (2.A.39) family.</text>
</comment>
<dbReference type="Gene3D" id="1.10.4160.10">
    <property type="entry name" value="Hydantoin permease"/>
    <property type="match status" value="1"/>
</dbReference>
<feature type="transmembrane region" description="Helical" evidence="6">
    <location>
        <begin position="461"/>
        <end position="480"/>
    </location>
</feature>
<evidence type="ECO:0000313" key="7">
    <source>
        <dbReference type="EMBL" id="GAM37268.1"/>
    </source>
</evidence>
<feature type="transmembrane region" description="Helical" evidence="6">
    <location>
        <begin position="197"/>
        <end position="217"/>
    </location>
</feature>
<evidence type="ECO:0000256" key="1">
    <source>
        <dbReference type="ARBA" id="ARBA00004141"/>
    </source>
</evidence>
<keyword evidence="4 6" id="KW-1133">Transmembrane helix</keyword>
<keyword evidence="5 6" id="KW-0472">Membrane</keyword>
<keyword evidence="8" id="KW-1185">Reference proteome</keyword>
<feature type="transmembrane region" description="Helical" evidence="6">
    <location>
        <begin position="311"/>
        <end position="334"/>
    </location>
</feature>
<dbReference type="Pfam" id="PF02133">
    <property type="entry name" value="Transp_cyt_pur"/>
    <property type="match status" value="1"/>
</dbReference>
<sequence>MASLFQRVKAAVKLPIEEEDAERSRWINEDLLPTPPEQQTWRWWNYVTFYWSISFTNWTLGSSMIGVGLNWWQAIIVIFVSQFISSIAMAFNSRSAAVYHIGFPCVGRSVFGMWGSYYFVGARAILAIIWYAVQMYSGAQYMYNILRAIFGHKFTDIPNHLPESASITSSVMLSFFLAWLVHLPFCYFRPYQLRKFFWFKTIVSLPAMFGLFIWAMANTKGRLSGGLYTATSTNSSTVAWMILAGINSGMGNTATLITNQPDYARWSRSRNAPVWTQVISNPIAVTLSASLGILSTAAVNLKFGTSICVRFAVFLCAFAWMVQIVGVNIAANMIAFGADSSMLFPSYINMRRGQFIIEILAWAVCPWKILASAAKFTTFLSGYGLFMASVVAIMVCDYFLLTKGNVFIPSLYNGTPANKNYYYTGGVNIQAVLAYLIGIALPFPGFCGELGANVSTAAMHIVDLGWILSFVTAFIAYYLICQIWPTANMRYVKEHGYGFEQTASETLLDSTEWGVQSDNVMRDDVPVGLIFRKGITVNGWPWKRHSKGSFNWDLVDHLIAFGDSYTFVQGTNGYPNYSFIGDYLPGQFAVTPSELWSDHIVQNFTGTAEGGPNWVEYLTGCGLKPGLTDPRSCKTQLWDFAFAGADVSEEFTALHHNWTVPLVNQTQQFLTWIEPEFRKHLKITRQNTLVAIWIGINDIGDTSKLKVSFPDLYDSIISTMFNESVEPLYEAGYQNFLFVNLPPLDRTPSNVVKAGPLPNKTMIGWWDDTLQQKSEAFGAQHEDTNVFLYDANTFLNHILDNPLEYGIKNSTGYCPGYLDADVVTNPAKYACIPIDEYFWFNTGHM</sequence>
<accession>A0A0B8N352</accession>
<dbReference type="GO" id="GO:0005886">
    <property type="term" value="C:plasma membrane"/>
    <property type="evidence" value="ECO:0007669"/>
    <property type="project" value="TreeGrafter"/>
</dbReference>
<dbReference type="Pfam" id="PF00657">
    <property type="entry name" value="Lipase_GDSL"/>
    <property type="match status" value="1"/>
</dbReference>
<evidence type="ECO:0000256" key="2">
    <source>
        <dbReference type="ARBA" id="ARBA00008974"/>
    </source>
</evidence>
<dbReference type="InterPro" id="IPR001087">
    <property type="entry name" value="GDSL"/>
</dbReference>
<reference evidence="8" key="1">
    <citation type="journal article" date="2015" name="Genome Announc.">
        <title>Draft genome sequence of Talaromyces cellulolyticus strain Y-94, a source of lignocellulosic biomass-degrading enzymes.</title>
        <authorList>
            <person name="Fujii T."/>
            <person name="Koike H."/>
            <person name="Sawayama S."/>
            <person name="Yano S."/>
            <person name="Inoue H."/>
        </authorList>
    </citation>
    <scope>NUCLEOTIDE SEQUENCE [LARGE SCALE GENOMIC DNA]</scope>
    <source>
        <strain evidence="8">Y-94</strain>
    </source>
</reference>
<dbReference type="GO" id="GO:0016788">
    <property type="term" value="F:hydrolase activity, acting on ester bonds"/>
    <property type="evidence" value="ECO:0007669"/>
    <property type="project" value="InterPro"/>
</dbReference>
<organism evidence="7 8">
    <name type="scientific">Talaromyces pinophilus</name>
    <name type="common">Penicillium pinophilum</name>
    <dbReference type="NCBI Taxonomy" id="128442"/>
    <lineage>
        <taxon>Eukaryota</taxon>
        <taxon>Fungi</taxon>
        <taxon>Dikarya</taxon>
        <taxon>Ascomycota</taxon>
        <taxon>Pezizomycotina</taxon>
        <taxon>Eurotiomycetes</taxon>
        <taxon>Eurotiomycetidae</taxon>
        <taxon>Eurotiales</taxon>
        <taxon>Trichocomaceae</taxon>
        <taxon>Talaromyces</taxon>
        <taxon>Talaromyces sect. Talaromyces</taxon>
    </lineage>
</organism>
<feature type="transmembrane region" description="Helical" evidence="6">
    <location>
        <begin position="278"/>
        <end position="299"/>
    </location>
</feature>
<dbReference type="InterPro" id="IPR036514">
    <property type="entry name" value="SGNH_hydro_sf"/>
</dbReference>
<dbReference type="Gene3D" id="3.40.50.1110">
    <property type="entry name" value="SGNH hydrolase"/>
    <property type="match status" value="1"/>
</dbReference>
<proteinExistence type="inferred from homology"/>
<gene>
    <name evidence="7" type="ORF">TCE0_023f07050</name>
</gene>
<evidence type="ECO:0000256" key="5">
    <source>
        <dbReference type="ARBA" id="ARBA00023136"/>
    </source>
</evidence>
<dbReference type="CDD" id="cd01846">
    <property type="entry name" value="fatty_acyltransferase_like"/>
    <property type="match status" value="1"/>
</dbReference>
<protein>
    <submittedName>
        <fullName evidence="7">Uncharacterized protein</fullName>
    </submittedName>
</protein>
<dbReference type="AlphaFoldDB" id="A0A0B8N352"/>
<feature type="transmembrane region" description="Helical" evidence="6">
    <location>
        <begin position="421"/>
        <end position="441"/>
    </location>
</feature>
<feature type="transmembrane region" description="Helical" evidence="6">
    <location>
        <begin position="355"/>
        <end position="374"/>
    </location>
</feature>
<feature type="transmembrane region" description="Helical" evidence="6">
    <location>
        <begin position="111"/>
        <end position="133"/>
    </location>
</feature>
<dbReference type="Proteomes" id="UP000053095">
    <property type="component" value="Unassembled WGS sequence"/>
</dbReference>
<evidence type="ECO:0000313" key="8">
    <source>
        <dbReference type="Proteomes" id="UP000053095"/>
    </source>
</evidence>
<dbReference type="SUPFAM" id="SSF52266">
    <property type="entry name" value="SGNH hydrolase"/>
    <property type="match status" value="1"/>
</dbReference>
<feature type="transmembrane region" description="Helical" evidence="6">
    <location>
        <begin position="43"/>
        <end position="65"/>
    </location>
</feature>
<dbReference type="PANTHER" id="PTHR30618">
    <property type="entry name" value="NCS1 FAMILY PURINE/PYRIMIDINE TRANSPORTER"/>
    <property type="match status" value="1"/>
</dbReference>
<dbReference type="CDD" id="cd11482">
    <property type="entry name" value="SLC-NCS1sbd_NRT1-like"/>
    <property type="match status" value="1"/>
</dbReference>
<keyword evidence="3 6" id="KW-0812">Transmembrane</keyword>
<feature type="transmembrane region" description="Helical" evidence="6">
    <location>
        <begin position="380"/>
        <end position="400"/>
    </location>
</feature>
<evidence type="ECO:0000256" key="4">
    <source>
        <dbReference type="ARBA" id="ARBA00022989"/>
    </source>
</evidence>
<evidence type="ECO:0000256" key="6">
    <source>
        <dbReference type="SAM" id="Phobius"/>
    </source>
</evidence>
<dbReference type="InterPro" id="IPR045225">
    <property type="entry name" value="Uracil/uridine/allantoin_perm"/>
</dbReference>
<dbReference type="GO" id="GO:0015205">
    <property type="term" value="F:nucleobase transmembrane transporter activity"/>
    <property type="evidence" value="ECO:0007669"/>
    <property type="project" value="TreeGrafter"/>
</dbReference>
<name>A0A0B8N352_TALPI</name>
<comment type="subcellular location">
    <subcellularLocation>
        <location evidence="1">Membrane</location>
        <topology evidence="1">Multi-pass membrane protein</topology>
    </subcellularLocation>
</comment>
<dbReference type="PANTHER" id="PTHR30618:SF0">
    <property type="entry name" value="PURINE-URACIL PERMEASE NCS1"/>
    <property type="match status" value="1"/>
</dbReference>
<dbReference type="InterPro" id="IPR001248">
    <property type="entry name" value="Pur-cyt_permease"/>
</dbReference>
<feature type="transmembrane region" description="Helical" evidence="6">
    <location>
        <begin position="165"/>
        <end position="185"/>
    </location>
</feature>
<feature type="transmembrane region" description="Helical" evidence="6">
    <location>
        <begin position="71"/>
        <end position="91"/>
    </location>
</feature>
<dbReference type="EMBL" id="DF933819">
    <property type="protein sequence ID" value="GAM37268.1"/>
    <property type="molecule type" value="Genomic_DNA"/>
</dbReference>